<comment type="caution">
    <text evidence="1">The sequence shown here is derived from an EMBL/GenBank/DDBJ whole genome shotgun (WGS) entry which is preliminary data.</text>
</comment>
<reference evidence="1 2" key="1">
    <citation type="submission" date="2019-06" db="EMBL/GenBank/DDBJ databases">
        <title>Whole genome shotgun sequence of Brevibacillus agri NBRC 15538.</title>
        <authorList>
            <person name="Hosoyama A."/>
            <person name="Uohara A."/>
            <person name="Ohji S."/>
            <person name="Ichikawa N."/>
        </authorList>
    </citation>
    <scope>NUCLEOTIDE SEQUENCE [LARGE SCALE GENOMIC DNA]</scope>
    <source>
        <strain evidence="1 2">NBRC 15538</strain>
    </source>
</reference>
<keyword evidence="2" id="KW-1185">Reference proteome</keyword>
<dbReference type="RefSeq" id="WP_238503773.1">
    <property type="nucleotide sequence ID" value="NZ_BJOD01000022.1"/>
</dbReference>
<protein>
    <submittedName>
        <fullName evidence="1">Uncharacterized protein</fullName>
    </submittedName>
</protein>
<dbReference type="GeneID" id="82813951"/>
<sequence>MTEEVVDQVAKEYLKRLKTTVEFEDKTNVIPFYDLDDNELGYYYQFENGEESFFMLLSSNTDYSPLFSAGSGEPDIKIIDDDGKYYYAGNVTLYKAESDTNVVDRINDALKKAL</sequence>
<accession>A0ABQ0SR12</accession>
<organism evidence="1 2">
    <name type="scientific">Brevibacillus agri</name>
    <dbReference type="NCBI Taxonomy" id="51101"/>
    <lineage>
        <taxon>Bacteria</taxon>
        <taxon>Bacillati</taxon>
        <taxon>Bacillota</taxon>
        <taxon>Bacilli</taxon>
        <taxon>Bacillales</taxon>
        <taxon>Paenibacillaceae</taxon>
        <taxon>Brevibacillus</taxon>
    </lineage>
</organism>
<dbReference type="EMBL" id="BJOD01000022">
    <property type="protein sequence ID" value="GED26327.1"/>
    <property type="molecule type" value="Genomic_DNA"/>
</dbReference>
<gene>
    <name evidence="1" type="ORF">BAG01nite_24290</name>
</gene>
<evidence type="ECO:0000313" key="2">
    <source>
        <dbReference type="Proteomes" id="UP000317180"/>
    </source>
</evidence>
<evidence type="ECO:0000313" key="1">
    <source>
        <dbReference type="EMBL" id="GED26327.1"/>
    </source>
</evidence>
<name>A0ABQ0SR12_9BACL</name>
<dbReference type="Proteomes" id="UP000317180">
    <property type="component" value="Unassembled WGS sequence"/>
</dbReference>
<proteinExistence type="predicted"/>